<dbReference type="Pfam" id="PF04408">
    <property type="entry name" value="WHD_HA2"/>
    <property type="match status" value="1"/>
</dbReference>
<comment type="catalytic activity">
    <reaction evidence="9">
        <text>ATP + H2O = ADP + phosphate + H(+)</text>
        <dbReference type="Rhea" id="RHEA:13065"/>
        <dbReference type="ChEBI" id="CHEBI:15377"/>
        <dbReference type="ChEBI" id="CHEBI:15378"/>
        <dbReference type="ChEBI" id="CHEBI:30616"/>
        <dbReference type="ChEBI" id="CHEBI:43474"/>
        <dbReference type="ChEBI" id="CHEBI:456216"/>
        <dbReference type="EC" id="3.6.4.13"/>
    </reaction>
</comment>
<organism evidence="14 15">
    <name type="scientific">Candidozyma pseudohaemuli</name>
    <dbReference type="NCBI Taxonomy" id="418784"/>
    <lineage>
        <taxon>Eukaryota</taxon>
        <taxon>Fungi</taxon>
        <taxon>Dikarya</taxon>
        <taxon>Ascomycota</taxon>
        <taxon>Saccharomycotina</taxon>
        <taxon>Pichiomycetes</taxon>
        <taxon>Metschnikowiaceae</taxon>
        <taxon>Candidozyma</taxon>
    </lineage>
</organism>
<evidence type="ECO:0000313" key="15">
    <source>
        <dbReference type="Proteomes" id="UP000241107"/>
    </source>
</evidence>
<dbReference type="GO" id="GO:0005524">
    <property type="term" value="F:ATP binding"/>
    <property type="evidence" value="ECO:0007669"/>
    <property type="project" value="UniProtKB-KW"/>
</dbReference>
<gene>
    <name evidence="14" type="ORF">C7M61_005123</name>
</gene>
<evidence type="ECO:0000256" key="11">
    <source>
        <dbReference type="SAM" id="MobiDB-lite"/>
    </source>
</evidence>
<keyword evidence="7" id="KW-0508">mRNA splicing</keyword>
<dbReference type="Pfam" id="PF07717">
    <property type="entry name" value="OB_NTP_bind"/>
    <property type="match status" value="1"/>
</dbReference>
<evidence type="ECO:0000256" key="2">
    <source>
        <dbReference type="ARBA" id="ARBA00022664"/>
    </source>
</evidence>
<dbReference type="PANTHER" id="PTHR18934">
    <property type="entry name" value="ATP-DEPENDENT RNA HELICASE"/>
    <property type="match status" value="1"/>
</dbReference>
<dbReference type="GeneID" id="36568510"/>
<name>A0A2P7YCS4_9ASCO</name>
<evidence type="ECO:0000256" key="5">
    <source>
        <dbReference type="ARBA" id="ARBA00022806"/>
    </source>
</evidence>
<dbReference type="Gene3D" id="3.40.50.300">
    <property type="entry name" value="P-loop containing nucleotide triphosphate hydrolases"/>
    <property type="match status" value="2"/>
</dbReference>
<evidence type="ECO:0000259" key="12">
    <source>
        <dbReference type="PROSITE" id="PS51192"/>
    </source>
</evidence>
<dbReference type="STRING" id="418784.A0A2P7YCS4"/>
<dbReference type="InterPro" id="IPR011709">
    <property type="entry name" value="DEAD-box_helicase_OB_fold"/>
</dbReference>
<dbReference type="PANTHER" id="PTHR18934:SF91">
    <property type="entry name" value="PRE-MRNA-SPLICING FACTOR ATP-DEPENDENT RNA HELICASE PRP16"/>
    <property type="match status" value="1"/>
</dbReference>
<dbReference type="InterPro" id="IPR007502">
    <property type="entry name" value="Helicase-assoc_dom"/>
</dbReference>
<dbReference type="FunFam" id="3.40.50.300:FF:000007">
    <property type="entry name" value="Pre-mRNA-splicing factor ATP-dependent RNA helicase"/>
    <property type="match status" value="1"/>
</dbReference>
<dbReference type="SUPFAM" id="SSF52540">
    <property type="entry name" value="P-loop containing nucleoside triphosphate hydrolases"/>
    <property type="match status" value="1"/>
</dbReference>
<reference evidence="14 15" key="1">
    <citation type="submission" date="2018-03" db="EMBL/GenBank/DDBJ databases">
        <title>Candida pseudohaemulonii genome assembly and annotation.</title>
        <authorList>
            <person name="Munoz J.F."/>
            <person name="Gade L.G."/>
            <person name="Chow N.A."/>
            <person name="Litvintseva A.P."/>
            <person name="Loparev V.N."/>
            <person name="Cuomo C.A."/>
        </authorList>
    </citation>
    <scope>NUCLEOTIDE SEQUENCE [LARGE SCALE GENOMIC DNA]</scope>
    <source>
        <strain evidence="14 15">B12108</strain>
    </source>
</reference>
<evidence type="ECO:0000256" key="8">
    <source>
        <dbReference type="ARBA" id="ARBA00038040"/>
    </source>
</evidence>
<protein>
    <recommendedName>
        <fullName evidence="1">RNA helicase</fullName>
        <ecNumber evidence="1">3.6.4.13</ecNumber>
    </recommendedName>
</protein>
<evidence type="ECO:0000256" key="4">
    <source>
        <dbReference type="ARBA" id="ARBA00022801"/>
    </source>
</evidence>
<dbReference type="InterPro" id="IPR027417">
    <property type="entry name" value="P-loop_NTPase"/>
</dbReference>
<dbReference type="RefSeq" id="XP_024711355.1">
    <property type="nucleotide sequence ID" value="XM_024860434.1"/>
</dbReference>
<dbReference type="GO" id="GO:0040031">
    <property type="term" value="P:snRNA modification"/>
    <property type="evidence" value="ECO:0007669"/>
    <property type="project" value="EnsemblFungi"/>
</dbReference>
<evidence type="ECO:0000256" key="7">
    <source>
        <dbReference type="ARBA" id="ARBA00023187"/>
    </source>
</evidence>
<keyword evidence="10" id="KW-0175">Coiled coil</keyword>
<keyword evidence="2" id="KW-0507">mRNA processing</keyword>
<dbReference type="GO" id="GO:0000386">
    <property type="term" value="F:second spliceosomal transesterification activity"/>
    <property type="evidence" value="ECO:0007669"/>
    <property type="project" value="EnsemblFungi"/>
</dbReference>
<dbReference type="EC" id="3.6.4.13" evidence="1"/>
<dbReference type="InterPro" id="IPR014001">
    <property type="entry name" value="Helicase_ATP-bd"/>
</dbReference>
<dbReference type="Pfam" id="PF21010">
    <property type="entry name" value="HA2_C"/>
    <property type="match status" value="1"/>
</dbReference>
<comment type="caution">
    <text evidence="14">The sequence shown here is derived from an EMBL/GenBank/DDBJ whole genome shotgun (WGS) entry which is preliminary data.</text>
</comment>
<keyword evidence="5" id="KW-0347">Helicase</keyword>
<evidence type="ECO:0000313" key="14">
    <source>
        <dbReference type="EMBL" id="PSK33779.1"/>
    </source>
</evidence>
<feature type="domain" description="Helicase C-terminal" evidence="13">
    <location>
        <begin position="574"/>
        <end position="752"/>
    </location>
</feature>
<dbReference type="VEuPathDB" id="FungiDB:C7M61_005123"/>
<dbReference type="InterPro" id="IPR048333">
    <property type="entry name" value="HA2_WH"/>
</dbReference>
<feature type="compositionally biased region" description="Basic and acidic residues" evidence="11">
    <location>
        <begin position="323"/>
        <end position="334"/>
    </location>
</feature>
<feature type="region of interest" description="Disordered" evidence="11">
    <location>
        <begin position="315"/>
        <end position="366"/>
    </location>
</feature>
<dbReference type="OrthoDB" id="10253254at2759"/>
<dbReference type="SMART" id="SM00847">
    <property type="entry name" value="HA2"/>
    <property type="match status" value="1"/>
</dbReference>
<evidence type="ECO:0000256" key="3">
    <source>
        <dbReference type="ARBA" id="ARBA00022741"/>
    </source>
</evidence>
<keyword evidence="6" id="KW-0067">ATP-binding</keyword>
<dbReference type="FunFam" id="3.40.50.300:FF:000615">
    <property type="entry name" value="pre-mRNA-splicing factor ATP-dependent RNA helicase DEAH7"/>
    <property type="match status" value="1"/>
</dbReference>
<dbReference type="CDD" id="cd18791">
    <property type="entry name" value="SF2_C_RHA"/>
    <property type="match status" value="1"/>
</dbReference>
<evidence type="ECO:0000259" key="13">
    <source>
        <dbReference type="PROSITE" id="PS51194"/>
    </source>
</evidence>
<evidence type="ECO:0000256" key="10">
    <source>
        <dbReference type="SAM" id="Coils"/>
    </source>
</evidence>
<dbReference type="Proteomes" id="UP000241107">
    <property type="component" value="Unassembled WGS sequence"/>
</dbReference>
<dbReference type="GO" id="GO:0034458">
    <property type="term" value="F:3'-5' RNA helicase activity"/>
    <property type="evidence" value="ECO:0007669"/>
    <property type="project" value="TreeGrafter"/>
</dbReference>
<proteinExistence type="inferred from homology"/>
<keyword evidence="15" id="KW-1185">Reference proteome</keyword>
<feature type="coiled-coil region" evidence="10">
    <location>
        <begin position="157"/>
        <end position="187"/>
    </location>
</feature>
<dbReference type="SMART" id="SM00487">
    <property type="entry name" value="DEXDc"/>
    <property type="match status" value="1"/>
</dbReference>
<accession>A0A2P7YCS4</accession>
<dbReference type="Pfam" id="PF00270">
    <property type="entry name" value="DEAD"/>
    <property type="match status" value="1"/>
</dbReference>
<dbReference type="Pfam" id="PF00271">
    <property type="entry name" value="Helicase_C"/>
    <property type="match status" value="1"/>
</dbReference>
<evidence type="ECO:0000256" key="1">
    <source>
        <dbReference type="ARBA" id="ARBA00012552"/>
    </source>
</evidence>
<dbReference type="GO" id="GO:0000378">
    <property type="term" value="P:RNA exon ligation"/>
    <property type="evidence" value="ECO:0007669"/>
    <property type="project" value="EnsemblFungi"/>
</dbReference>
<feature type="domain" description="Helicase ATP-binding" evidence="12">
    <location>
        <begin position="381"/>
        <end position="552"/>
    </location>
</feature>
<dbReference type="AlphaFoldDB" id="A0A2P7YCS4"/>
<dbReference type="EMBL" id="PYFQ01000022">
    <property type="protein sequence ID" value="PSK33779.1"/>
    <property type="molecule type" value="Genomic_DNA"/>
</dbReference>
<dbReference type="GO" id="GO:0016787">
    <property type="term" value="F:hydrolase activity"/>
    <property type="evidence" value="ECO:0007669"/>
    <property type="project" value="UniProtKB-KW"/>
</dbReference>
<comment type="similarity">
    <text evidence="8">Belongs to the DEAD box helicase family. DEAH subfamily. PRP16 sub-subfamily.</text>
</comment>
<dbReference type="PROSITE" id="PS51192">
    <property type="entry name" value="HELICASE_ATP_BIND_1"/>
    <property type="match status" value="1"/>
</dbReference>
<feature type="compositionally biased region" description="Basic and acidic residues" evidence="11">
    <location>
        <begin position="342"/>
        <end position="366"/>
    </location>
</feature>
<dbReference type="PROSITE" id="PS00690">
    <property type="entry name" value="DEAH_ATP_HELICASE"/>
    <property type="match status" value="1"/>
</dbReference>
<sequence length="1070" mass="121078">MIQVLAETLSRGLNRDVPVSLAETAVRLYKQAGLEPQFMVSTKALGFPEDLAKTVYTYIQDNLGTLEKKEADAPAAPPAKKPKKAKTAKLTLNFDEDEDLDMDQGATLQARNEPKKPKFKKLKKVDTQRMKEEAVEDLSVKKEEETVEQPVKQEHLSLSELAELERKRNEAQELLKESEELHALEDDDYAIENDREWYASEDMAHQAQVEDYEDLDYKPKQRQRPMKNDQRSGGGFDAATGEYIDYDHDTSEALLLRVPITTHFLVPPFLNGSEADLRPHFGSSQTSRSLGPSVNAVKDPASELAESAKNGSFVVKDRKAKKERAQQAKERATGEDGMASVVKEDQKDKKEEEEVEEKSSYESIQEQRRTLPAYHAKNDLLRIIAENQVVVVIGETGSGKTTQLTQFLCEAGYAKNRDKHGTRLLVGCTQPRRVAAMSVAKRVSEEMGCKLGEEVGYSIRFEDRTSPQKTLIKYLTEGILLREMLADSTLEQYSCIIMDEAHERTLNTDILLGLFRQLLRKRRDLKLIVTSATMNADRFSTFFGDAPQYVIPGRMFPVETFYSKSPCPDYVDTAVKQVITIHLANQGQQGDILVFMTGQEDIETTCEMIHEKLDMLEDPPPLDVYPIYSTLPADVQKKIFNKLSVQRRKVVVATNIAETSLTVDGIKYVVDCGLVKVKVFNPKLGMDILQMVPISMANAQQRSGRAGRTGPGIAYRLYTDRAAAPSQMYVQPIPEIQRTNLSSVMLMLKSLRVTDVLKFPFLDPPPRDLLSCSLYDLWAIGALDNLGALTQLGDQLNLFPMEPTLAKLILLSTQEEFHCSREIIVIVAMLSVPNVFYRPKERADDADSAREKFLIADSDHLTLLNVFEQFDQRAKQKKGSLSLWCTRNFVQYRSLLRAKDIYNQIMLIMNKRKFPVLKSKSDRDIRKCLCAAYFQQLAKLVKMGGGRGQVEYANLRQTYMTMYLHPTSALAGGGDLSPPFVVYDELVLTTKEYMQCVTAVEPEWLLKYGHIFYGVSANVKKQIEGSLDFTLVGKSDWDKRLEEDRQRMQIQDSLKTTEKTKLAPRVRRGF</sequence>
<dbReference type="SMART" id="SM00490">
    <property type="entry name" value="HELICc"/>
    <property type="match status" value="1"/>
</dbReference>
<dbReference type="InterPro" id="IPR011545">
    <property type="entry name" value="DEAD/DEAH_box_helicase_dom"/>
</dbReference>
<dbReference type="GO" id="GO:0000350">
    <property type="term" value="P:generation of catalytic spliceosome for second transesterification step"/>
    <property type="evidence" value="ECO:0007669"/>
    <property type="project" value="EnsemblFungi"/>
</dbReference>
<dbReference type="GO" id="GO:0071007">
    <property type="term" value="C:U2-type catalytic step 2 spliceosome"/>
    <property type="evidence" value="ECO:0007669"/>
    <property type="project" value="EnsemblFungi"/>
</dbReference>
<keyword evidence="4" id="KW-0378">Hydrolase</keyword>
<evidence type="ECO:0000256" key="9">
    <source>
        <dbReference type="ARBA" id="ARBA00047984"/>
    </source>
</evidence>
<dbReference type="InterPro" id="IPR002464">
    <property type="entry name" value="DNA/RNA_helicase_DEAH_CS"/>
</dbReference>
<dbReference type="Gene3D" id="1.20.120.1080">
    <property type="match status" value="1"/>
</dbReference>
<keyword evidence="3" id="KW-0547">Nucleotide-binding</keyword>
<dbReference type="GO" id="GO:0003723">
    <property type="term" value="F:RNA binding"/>
    <property type="evidence" value="ECO:0007669"/>
    <property type="project" value="TreeGrafter"/>
</dbReference>
<dbReference type="PROSITE" id="PS51194">
    <property type="entry name" value="HELICASE_CTER"/>
    <property type="match status" value="1"/>
</dbReference>
<dbReference type="InterPro" id="IPR001650">
    <property type="entry name" value="Helicase_C-like"/>
</dbReference>
<evidence type="ECO:0000256" key="6">
    <source>
        <dbReference type="ARBA" id="ARBA00022840"/>
    </source>
</evidence>
<feature type="region of interest" description="Disordered" evidence="11">
    <location>
        <begin position="212"/>
        <end position="235"/>
    </location>
</feature>